<dbReference type="EMBL" id="MT630672">
    <property type="protein sequence ID" value="QNO41822.1"/>
    <property type="molecule type" value="Genomic_DNA"/>
</dbReference>
<dbReference type="PANTHER" id="PTHR45947">
    <property type="entry name" value="SULFOQUINOVOSYL TRANSFERASE SQD2"/>
    <property type="match status" value="1"/>
</dbReference>
<gene>
    <name evidence="4" type="primary">mshA</name>
    <name evidence="3" type="ORF">MENKDEFM_00004</name>
    <name evidence="4" type="ORF">MMHKAGOI_00004</name>
</gene>
<keyword evidence="4" id="KW-0328">Glycosyltransferase</keyword>
<evidence type="ECO:0000259" key="1">
    <source>
        <dbReference type="Pfam" id="PF00534"/>
    </source>
</evidence>
<dbReference type="SUPFAM" id="SSF53756">
    <property type="entry name" value="UDP-Glycosyltransferase/glycogen phosphorylase"/>
    <property type="match status" value="1"/>
</dbReference>
<dbReference type="EMBL" id="MT630764">
    <property type="protein sequence ID" value="QNO42778.1"/>
    <property type="molecule type" value="Genomic_DNA"/>
</dbReference>
<keyword evidence="4" id="KW-0808">Transferase</keyword>
<dbReference type="InterPro" id="IPR028098">
    <property type="entry name" value="Glyco_trans_4-like_N"/>
</dbReference>
<dbReference type="PANTHER" id="PTHR45947:SF14">
    <property type="entry name" value="SLL1723 PROTEIN"/>
    <property type="match status" value="1"/>
</dbReference>
<evidence type="ECO:0000259" key="2">
    <source>
        <dbReference type="Pfam" id="PF13439"/>
    </source>
</evidence>
<dbReference type="GO" id="GO:0102710">
    <property type="term" value="F:D-inositol-3-phosphate glycosyltransferase activity"/>
    <property type="evidence" value="ECO:0007669"/>
    <property type="project" value="UniProtKB-EC"/>
</dbReference>
<feature type="domain" description="Glycosyltransferase subfamily 4-like N-terminal" evidence="2">
    <location>
        <begin position="21"/>
        <end position="203"/>
    </location>
</feature>
<dbReference type="InterPro" id="IPR001296">
    <property type="entry name" value="Glyco_trans_1"/>
</dbReference>
<dbReference type="Pfam" id="PF13439">
    <property type="entry name" value="Glyco_transf_4"/>
    <property type="match status" value="1"/>
</dbReference>
<dbReference type="InterPro" id="IPR050194">
    <property type="entry name" value="Glycosyltransferase_grp1"/>
</dbReference>
<proteinExistence type="predicted"/>
<evidence type="ECO:0000313" key="3">
    <source>
        <dbReference type="EMBL" id="QNO41822.1"/>
    </source>
</evidence>
<reference evidence="4" key="1">
    <citation type="submission" date="2020-06" db="EMBL/GenBank/DDBJ databases">
        <title>Unique genomic features of the anaerobic methanotrophic archaea.</title>
        <authorList>
            <person name="Chadwick G.L."/>
            <person name="Skennerton C.T."/>
            <person name="Laso-Perez R."/>
            <person name="Leu A.O."/>
            <person name="Speth D.R."/>
            <person name="Yu H."/>
            <person name="Morgan-Lang C."/>
            <person name="Hatzenpichler R."/>
            <person name="Goudeau D."/>
            <person name="Malmstrom R."/>
            <person name="Brazelton W.J."/>
            <person name="Woyke T."/>
            <person name="Hallam S.J."/>
            <person name="Tyson G.W."/>
            <person name="Wegener G."/>
            <person name="Boetius A."/>
            <person name="Orphan V."/>
        </authorList>
    </citation>
    <scope>NUCLEOTIDE SEQUENCE</scope>
</reference>
<sequence>MTQRLKVAYVLSFFPRLSQSFVLNEIVELIRSGHDVQIFPWFHSSETVIHEEIKDYQLLNRTHYFAIKQIFKKNPFRFLKYFVKTVRYSLAAKQISKSELKMDLQLAYFATVIEEKNIELIHAHFADMGNAARRLGKMLRLPYTLTAHAFDIYMDPDTDELREVMNDAESVITISEYNKNYLISEIGVNNRIEVIRCGIDLDKFNPQKNLKAYGRIKLLTVARLVAKKGLAYLIKAIPMVVKKMPNCELTIIGSGPQYGNLQHLVRDPDIESYVQFRGDVSDSELMRYYDDVDMFILPCIVIENGDRDGIPVAMMEAMTMELPVISTTVSGIPELVEDGASGILVSPKDEKAIADAIITLCKDSELRVKMGKKGREIIKREYNIASEAEKLIGVFENVAKHR</sequence>
<dbReference type="EC" id="2.4.1.250" evidence="4"/>
<name>A0A7G9Y444_9EURY</name>
<dbReference type="Gene3D" id="3.40.50.2000">
    <property type="entry name" value="Glycogen Phosphorylase B"/>
    <property type="match status" value="2"/>
</dbReference>
<accession>A0A7G9Y444</accession>
<feature type="domain" description="Glycosyl transferase family 1" evidence="1">
    <location>
        <begin position="204"/>
        <end position="376"/>
    </location>
</feature>
<dbReference type="Pfam" id="PF00534">
    <property type="entry name" value="Glycos_transf_1"/>
    <property type="match status" value="1"/>
</dbReference>
<protein>
    <submittedName>
        <fullName evidence="4">D-inositol-3-phosphate glycosyltransferase</fullName>
        <ecNumber evidence="4">2.4.1.250</ecNumber>
    </submittedName>
</protein>
<dbReference type="AlphaFoldDB" id="A0A7G9Y444"/>
<evidence type="ECO:0000313" key="4">
    <source>
        <dbReference type="EMBL" id="QNO42778.1"/>
    </source>
</evidence>
<organism evidence="4">
    <name type="scientific">Candidatus Methanogaster sp. ANME-2c ERB4</name>
    <dbReference type="NCBI Taxonomy" id="2759911"/>
    <lineage>
        <taxon>Archaea</taxon>
        <taxon>Methanobacteriati</taxon>
        <taxon>Methanobacteriota</taxon>
        <taxon>Stenosarchaea group</taxon>
        <taxon>Methanomicrobia</taxon>
        <taxon>Methanosarcinales</taxon>
        <taxon>ANME-2 cluster</taxon>
        <taxon>Candidatus Methanogasteraceae</taxon>
        <taxon>Candidatus Methanogaster</taxon>
    </lineage>
</organism>